<keyword evidence="2" id="KW-0808">Transferase</keyword>
<evidence type="ECO:0000313" key="2">
    <source>
        <dbReference type="EMBL" id="CAE6484601.1"/>
    </source>
</evidence>
<comment type="caution">
    <text evidence="2">The sequence shown here is derived from an EMBL/GenBank/DDBJ whole genome shotgun (WGS) entry which is preliminary data.</text>
</comment>
<dbReference type="InterPro" id="IPR005835">
    <property type="entry name" value="NTP_transferase_dom"/>
</dbReference>
<evidence type="ECO:0000259" key="1">
    <source>
        <dbReference type="Pfam" id="PF00483"/>
    </source>
</evidence>
<dbReference type="PANTHER" id="PTHR22572">
    <property type="entry name" value="SUGAR-1-PHOSPHATE GUANYL TRANSFERASE"/>
    <property type="match status" value="1"/>
</dbReference>
<protein>
    <submittedName>
        <fullName evidence="2">Putative nucleotidyl transferase</fullName>
    </submittedName>
</protein>
<dbReference type="CDD" id="cd04181">
    <property type="entry name" value="NTP_transferase"/>
    <property type="match status" value="1"/>
</dbReference>
<proteinExistence type="predicted"/>
<dbReference type="SUPFAM" id="SSF53448">
    <property type="entry name" value="Nucleotide-diphospho-sugar transferases"/>
    <property type="match status" value="1"/>
</dbReference>
<dbReference type="Gene3D" id="3.90.550.10">
    <property type="entry name" value="Spore Coat Polysaccharide Biosynthesis Protein SpsA, Chain A"/>
    <property type="match status" value="1"/>
</dbReference>
<dbReference type="Pfam" id="PF00483">
    <property type="entry name" value="NTP_transferase"/>
    <property type="match status" value="1"/>
</dbReference>
<dbReference type="EMBL" id="CAJNAQ010000001">
    <property type="protein sequence ID" value="CAE6484601.1"/>
    <property type="molecule type" value="Genomic_DNA"/>
</dbReference>
<name>A0A812F1N8_9ARCH</name>
<reference evidence="2" key="1">
    <citation type="submission" date="2021-02" db="EMBL/GenBank/DDBJ databases">
        <authorList>
            <person name="Han P."/>
        </authorList>
    </citation>
    <scope>NUCLEOTIDE SEQUENCE</scope>
    <source>
        <strain evidence="2">Candidatus Nitrosotenuis uzonensis 5A</strain>
    </source>
</reference>
<organism evidence="2 3">
    <name type="scientific">Candidatus Nitrosotenuis uzonensis</name>
    <dbReference type="NCBI Taxonomy" id="1407055"/>
    <lineage>
        <taxon>Archaea</taxon>
        <taxon>Nitrososphaerota</taxon>
        <taxon>Candidatus Nitrosotenuis</taxon>
    </lineage>
</organism>
<dbReference type="InterPro" id="IPR029044">
    <property type="entry name" value="Nucleotide-diphossugar_trans"/>
</dbReference>
<dbReference type="Proteomes" id="UP000655759">
    <property type="component" value="Unassembled WGS sequence"/>
</dbReference>
<evidence type="ECO:0000313" key="3">
    <source>
        <dbReference type="Proteomes" id="UP000655759"/>
    </source>
</evidence>
<dbReference type="AlphaFoldDB" id="A0A812F1N8"/>
<dbReference type="InterPro" id="IPR050486">
    <property type="entry name" value="Mannose-1P_guanyltransferase"/>
</dbReference>
<sequence length="240" mass="27277">MKAVILAGGKGTRGRPFTDYFPKAMIPLDGRPLISYITDYLSSLKMISEIVIVTDIAGLGGQIRHYFDGTSKIIFVQDSESGTAGDLMHLQKIVNGEPFVLWFVDNIGAVDIQKMYKHFVAKKSMACIATRQYRKEETGFAKVQDGKVMQFIEKPLVKMHDHECTGIYVLSPKIIQIIRRKMRKKKNLNLSYDILQELSKEGLVSSFDIGKTDWLDVESPNVLERKKDTVRKIITKMSQR</sequence>
<dbReference type="GO" id="GO:0016740">
    <property type="term" value="F:transferase activity"/>
    <property type="evidence" value="ECO:0007669"/>
    <property type="project" value="UniProtKB-KW"/>
</dbReference>
<feature type="domain" description="Nucleotidyl transferase" evidence="1">
    <location>
        <begin position="2"/>
        <end position="221"/>
    </location>
</feature>
<accession>A0A812F1N8</accession>
<gene>
    <name evidence="2" type="ORF">NUZ5A_10043</name>
</gene>